<dbReference type="EMBL" id="KZ502480">
    <property type="protein sequence ID" value="PKU77975.1"/>
    <property type="molecule type" value="Genomic_DNA"/>
</dbReference>
<organism evidence="1 2">
    <name type="scientific">Dendrobium catenatum</name>
    <dbReference type="NCBI Taxonomy" id="906689"/>
    <lineage>
        <taxon>Eukaryota</taxon>
        <taxon>Viridiplantae</taxon>
        <taxon>Streptophyta</taxon>
        <taxon>Embryophyta</taxon>
        <taxon>Tracheophyta</taxon>
        <taxon>Spermatophyta</taxon>
        <taxon>Magnoliopsida</taxon>
        <taxon>Liliopsida</taxon>
        <taxon>Asparagales</taxon>
        <taxon>Orchidaceae</taxon>
        <taxon>Epidendroideae</taxon>
        <taxon>Malaxideae</taxon>
        <taxon>Dendrobiinae</taxon>
        <taxon>Dendrobium</taxon>
    </lineage>
</organism>
<evidence type="ECO:0000313" key="1">
    <source>
        <dbReference type="EMBL" id="PKU77975.1"/>
    </source>
</evidence>
<evidence type="ECO:0000313" key="2">
    <source>
        <dbReference type="Proteomes" id="UP000233837"/>
    </source>
</evidence>
<sequence length="87" mass="9548">MRETTSTEKGEVSTWREGCAVKKGKKIKERHEKGARIESEENKSRALNNSLLFGLLKYVSIKQGLLQSVLPISSITSATKASAPSDL</sequence>
<dbReference type="AlphaFoldDB" id="A0A2I0WQN0"/>
<accession>A0A2I0WQN0</accession>
<dbReference type="Proteomes" id="UP000233837">
    <property type="component" value="Unassembled WGS sequence"/>
</dbReference>
<proteinExistence type="predicted"/>
<gene>
    <name evidence="1" type="ORF">MA16_Dca011595</name>
</gene>
<reference evidence="1 2" key="2">
    <citation type="journal article" date="2017" name="Nature">
        <title>The Apostasia genome and the evolution of orchids.</title>
        <authorList>
            <person name="Zhang G.Q."/>
            <person name="Liu K.W."/>
            <person name="Li Z."/>
            <person name="Lohaus R."/>
            <person name="Hsiao Y.Y."/>
            <person name="Niu S.C."/>
            <person name="Wang J.Y."/>
            <person name="Lin Y.C."/>
            <person name="Xu Q."/>
            <person name="Chen L.J."/>
            <person name="Yoshida K."/>
            <person name="Fujiwara S."/>
            <person name="Wang Z.W."/>
            <person name="Zhang Y.Q."/>
            <person name="Mitsuda N."/>
            <person name="Wang M."/>
            <person name="Liu G.H."/>
            <person name="Pecoraro L."/>
            <person name="Huang H.X."/>
            <person name="Xiao X.J."/>
            <person name="Lin M."/>
            <person name="Wu X.Y."/>
            <person name="Wu W.L."/>
            <person name="Chen Y.Y."/>
            <person name="Chang S.B."/>
            <person name="Sakamoto S."/>
            <person name="Ohme-Takagi M."/>
            <person name="Yagi M."/>
            <person name="Zeng S.J."/>
            <person name="Shen C.Y."/>
            <person name="Yeh C.M."/>
            <person name="Luo Y.B."/>
            <person name="Tsai W.C."/>
            <person name="Van de Peer Y."/>
            <person name="Liu Z.J."/>
        </authorList>
    </citation>
    <scope>NUCLEOTIDE SEQUENCE [LARGE SCALE GENOMIC DNA]</scope>
    <source>
        <tissue evidence="1">The whole plant</tissue>
    </source>
</reference>
<name>A0A2I0WQN0_9ASPA</name>
<protein>
    <submittedName>
        <fullName evidence="1">Uncharacterized protein</fullName>
    </submittedName>
</protein>
<keyword evidence="2" id="KW-1185">Reference proteome</keyword>
<reference evidence="1 2" key="1">
    <citation type="journal article" date="2016" name="Sci. Rep.">
        <title>The Dendrobium catenatum Lindl. genome sequence provides insights into polysaccharide synthase, floral development and adaptive evolution.</title>
        <authorList>
            <person name="Zhang G.Q."/>
            <person name="Xu Q."/>
            <person name="Bian C."/>
            <person name="Tsai W.C."/>
            <person name="Yeh C.M."/>
            <person name="Liu K.W."/>
            <person name="Yoshida K."/>
            <person name="Zhang L.S."/>
            <person name="Chang S.B."/>
            <person name="Chen F."/>
            <person name="Shi Y."/>
            <person name="Su Y.Y."/>
            <person name="Zhang Y.Q."/>
            <person name="Chen L.J."/>
            <person name="Yin Y."/>
            <person name="Lin M."/>
            <person name="Huang H."/>
            <person name="Deng H."/>
            <person name="Wang Z.W."/>
            <person name="Zhu S.L."/>
            <person name="Zhao X."/>
            <person name="Deng C."/>
            <person name="Niu S.C."/>
            <person name="Huang J."/>
            <person name="Wang M."/>
            <person name="Liu G.H."/>
            <person name="Yang H.J."/>
            <person name="Xiao X.J."/>
            <person name="Hsiao Y.Y."/>
            <person name="Wu W.L."/>
            <person name="Chen Y.Y."/>
            <person name="Mitsuda N."/>
            <person name="Ohme-Takagi M."/>
            <person name="Luo Y.B."/>
            <person name="Van de Peer Y."/>
            <person name="Liu Z.J."/>
        </authorList>
    </citation>
    <scope>NUCLEOTIDE SEQUENCE [LARGE SCALE GENOMIC DNA]</scope>
    <source>
        <tissue evidence="1">The whole plant</tissue>
    </source>
</reference>